<evidence type="ECO:0000313" key="2">
    <source>
        <dbReference type="EMBL" id="MBL4918788.1"/>
    </source>
</evidence>
<dbReference type="AlphaFoldDB" id="A0A8K0VBC2"/>
<feature type="domain" description="DUF6538" evidence="1">
    <location>
        <begin position="6"/>
        <end position="61"/>
    </location>
</feature>
<organism evidence="2 3">
    <name type="scientific">Szabonella alba</name>
    <dbReference type="NCBI Taxonomy" id="2804194"/>
    <lineage>
        <taxon>Bacteria</taxon>
        <taxon>Pseudomonadati</taxon>
        <taxon>Pseudomonadota</taxon>
        <taxon>Alphaproteobacteria</taxon>
        <taxon>Rhodobacterales</taxon>
        <taxon>Paracoccaceae</taxon>
        <taxon>Szabonella</taxon>
    </lineage>
</organism>
<comment type="caution">
    <text evidence="2">The sequence shown here is derived from an EMBL/GenBank/DDBJ whole genome shotgun (WGS) entry which is preliminary data.</text>
</comment>
<name>A0A8K0VBC2_9RHOB</name>
<keyword evidence="3" id="KW-1185">Reference proteome</keyword>
<evidence type="ECO:0000313" key="3">
    <source>
        <dbReference type="Proteomes" id="UP000648908"/>
    </source>
</evidence>
<reference evidence="2" key="1">
    <citation type="submission" date="2021-01" db="EMBL/GenBank/DDBJ databases">
        <title>Tabrizicola alba sp. nov. a motile alkaliphilic bacterium isolated from a soda lake.</title>
        <authorList>
            <person name="Szuroczki S."/>
            <person name="Abbaszade G."/>
            <person name="Schumann P."/>
            <person name="Toth E."/>
        </authorList>
    </citation>
    <scope>NUCLEOTIDE SEQUENCE</scope>
    <source>
        <strain evidence="2">DMG-N-6</strain>
    </source>
</reference>
<proteinExistence type="predicted"/>
<evidence type="ECO:0000259" key="1">
    <source>
        <dbReference type="Pfam" id="PF20172"/>
    </source>
</evidence>
<dbReference type="Proteomes" id="UP000648908">
    <property type="component" value="Unassembled WGS sequence"/>
</dbReference>
<dbReference type="RefSeq" id="WP_202689770.1">
    <property type="nucleotide sequence ID" value="NZ_JAESVN010000009.1"/>
</dbReference>
<gene>
    <name evidence="2" type="ORF">JL811_16310</name>
</gene>
<protein>
    <recommendedName>
        <fullName evidence="1">DUF6538 domain-containing protein</fullName>
    </recommendedName>
</protein>
<dbReference type="InterPro" id="IPR046668">
    <property type="entry name" value="DUF6538"/>
</dbReference>
<dbReference type="Pfam" id="PF20172">
    <property type="entry name" value="DUF6538"/>
    <property type="match status" value="1"/>
</dbReference>
<accession>A0A8K0VBC2</accession>
<sequence>MGKHLHLFRRGSVFYWRCRVPGLSTSIDILQLSLRSGLRAEACMIARKLTVESDRMFDDLTRNLISVEDARTWLSHVIT</sequence>
<dbReference type="EMBL" id="JAESVN010000009">
    <property type="protein sequence ID" value="MBL4918788.1"/>
    <property type="molecule type" value="Genomic_DNA"/>
</dbReference>